<gene>
    <name evidence="1" type="ORF">IM816_17905</name>
</gene>
<evidence type="ECO:0000313" key="1">
    <source>
        <dbReference type="EMBL" id="URL58434.1"/>
    </source>
</evidence>
<sequence>MSHQADDSNASWKEGWRQGWKDGWAEGRQEGLGQGRHVELKAPIINGAVDGFIPYEELLNGLTVSMDVEGFLENELVRIFIPTYPLQPGELVLSARLIVTRGAIDSGFLVHGFNEDDVRQFAGRSIEVYFTRMTLFPVPESPRSRYLVAAPPTRIAGHAGR</sequence>
<organism evidence="1 2">
    <name type="scientific">Luteibacter flocculans</name>
    <dbReference type="NCBI Taxonomy" id="2780091"/>
    <lineage>
        <taxon>Bacteria</taxon>
        <taxon>Pseudomonadati</taxon>
        <taxon>Pseudomonadota</taxon>
        <taxon>Gammaproteobacteria</taxon>
        <taxon>Lysobacterales</taxon>
        <taxon>Rhodanobacteraceae</taxon>
        <taxon>Luteibacter</taxon>
    </lineage>
</organism>
<accession>A0ABY4T6B4</accession>
<dbReference type="Proteomes" id="UP001056681">
    <property type="component" value="Chromosome"/>
</dbReference>
<proteinExistence type="predicted"/>
<reference evidence="1" key="1">
    <citation type="submission" date="2020-10" db="EMBL/GenBank/DDBJ databases">
        <title>Whole-genome sequence of Luteibacter sp. EIF3.</title>
        <authorList>
            <person name="Friedrich I."/>
            <person name="Hertel R."/>
            <person name="Daniel R."/>
        </authorList>
    </citation>
    <scope>NUCLEOTIDE SEQUENCE</scope>
    <source>
        <strain evidence="1">EIF3</strain>
    </source>
</reference>
<dbReference type="RefSeq" id="WP_250339142.1">
    <property type="nucleotide sequence ID" value="NZ_CP063231.1"/>
</dbReference>
<dbReference type="EMBL" id="CP063231">
    <property type="protein sequence ID" value="URL58434.1"/>
    <property type="molecule type" value="Genomic_DNA"/>
</dbReference>
<evidence type="ECO:0000313" key="2">
    <source>
        <dbReference type="Proteomes" id="UP001056681"/>
    </source>
</evidence>
<keyword evidence="2" id="KW-1185">Reference proteome</keyword>
<protein>
    <submittedName>
        <fullName evidence="1">Uncharacterized protein</fullName>
    </submittedName>
</protein>
<name>A0ABY4T6B4_9GAMM</name>